<accession>A0A0K1QE13</accession>
<dbReference type="PANTHER" id="PTHR11799">
    <property type="entry name" value="PARAOXONASE"/>
    <property type="match status" value="1"/>
</dbReference>
<dbReference type="RefSeq" id="WP_146654681.1">
    <property type="nucleotide sequence ID" value="NZ_CP012333.1"/>
</dbReference>
<dbReference type="KEGG" id="llu:AKJ09_10674"/>
<dbReference type="OrthoDB" id="1158171at2"/>
<evidence type="ECO:0000313" key="1">
    <source>
        <dbReference type="EMBL" id="AKV04011.1"/>
    </source>
</evidence>
<organism evidence="1 2">
    <name type="scientific">Labilithrix luteola</name>
    <dbReference type="NCBI Taxonomy" id="1391654"/>
    <lineage>
        <taxon>Bacteria</taxon>
        <taxon>Pseudomonadati</taxon>
        <taxon>Myxococcota</taxon>
        <taxon>Polyangia</taxon>
        <taxon>Polyangiales</taxon>
        <taxon>Labilitrichaceae</taxon>
        <taxon>Labilithrix</taxon>
    </lineage>
</organism>
<name>A0A0K1QE13_9BACT</name>
<dbReference type="SUPFAM" id="SSF63829">
    <property type="entry name" value="Calcium-dependent phosphotriesterase"/>
    <property type="match status" value="1"/>
</dbReference>
<evidence type="ECO:0000313" key="2">
    <source>
        <dbReference type="Proteomes" id="UP000064967"/>
    </source>
</evidence>
<sequence>MMKRTFRWLRGGVGVLAWLVVSCGAAVGPRPGSSTAVPSTDLVPGPFVTGVWNPEDLIRVPNTPWVLVSAMKSERAPGALLAVDVRYPTESLSLWPRPAPSAAPGDSAPVFAPHGIDVRPIGDGKFELLVVDHGGGEFIDRFSLEARGDDAPVIRFVGRVVLPAGTSANGVAATADGGFVMTSMFDPRDSDFVAKFAAARPTGSVWRWSEAAGWTELPTPRLSGANGIIVTRDGKHVVVAEWAGRRLWRIPLASDATDRPRSVAVPFLPDNLRWTHAGDLLLAGQTTAPEELFGCEPERCPKGFVVARVDADILSMTPILRGDDASAAKSGFLAATGAIQVGETIWVGSFMGKSLGCYEPRTPVERTAALQPTRCFRPAR</sequence>
<reference evidence="1 2" key="1">
    <citation type="submission" date="2015-08" db="EMBL/GenBank/DDBJ databases">
        <authorList>
            <person name="Babu N.S."/>
            <person name="Beckwith C.J."/>
            <person name="Beseler K.G."/>
            <person name="Brison A."/>
            <person name="Carone J.V."/>
            <person name="Caskin T.P."/>
            <person name="Diamond M."/>
            <person name="Durham M.E."/>
            <person name="Foxe J.M."/>
            <person name="Go M."/>
            <person name="Henderson B.A."/>
            <person name="Jones I.B."/>
            <person name="McGettigan J.A."/>
            <person name="Micheletti S.J."/>
            <person name="Nasrallah M.E."/>
            <person name="Ortiz D."/>
            <person name="Piller C.R."/>
            <person name="Privatt S.R."/>
            <person name="Schneider S.L."/>
            <person name="Sharp S."/>
            <person name="Smith T.C."/>
            <person name="Stanton J.D."/>
            <person name="Ullery H.E."/>
            <person name="Wilson R.J."/>
            <person name="Serrano M.G."/>
            <person name="Buck G."/>
            <person name="Lee V."/>
            <person name="Wang Y."/>
            <person name="Carvalho R."/>
            <person name="Voegtly L."/>
            <person name="Shi R."/>
            <person name="Duckworth R."/>
            <person name="Johnson A."/>
            <person name="Loviza R."/>
            <person name="Walstead R."/>
            <person name="Shah Z."/>
            <person name="Kiflezghi M."/>
            <person name="Wade K."/>
            <person name="Ball S.L."/>
            <person name="Bradley K.W."/>
            <person name="Asai D.J."/>
            <person name="Bowman C.A."/>
            <person name="Russell D.A."/>
            <person name="Pope W.H."/>
            <person name="Jacobs-Sera D."/>
            <person name="Hendrix R.W."/>
            <person name="Hatfull G.F."/>
        </authorList>
    </citation>
    <scope>NUCLEOTIDE SEQUENCE [LARGE SCALE GENOMIC DNA]</scope>
    <source>
        <strain evidence="1 2">DSM 27648</strain>
    </source>
</reference>
<dbReference type="Gene3D" id="2.120.10.30">
    <property type="entry name" value="TolB, C-terminal domain"/>
    <property type="match status" value="1"/>
</dbReference>
<dbReference type="EMBL" id="CP012333">
    <property type="protein sequence ID" value="AKV04011.1"/>
    <property type="molecule type" value="Genomic_DNA"/>
</dbReference>
<keyword evidence="2" id="KW-1185">Reference proteome</keyword>
<dbReference type="Proteomes" id="UP000064967">
    <property type="component" value="Chromosome"/>
</dbReference>
<dbReference type="PROSITE" id="PS51257">
    <property type="entry name" value="PROKAR_LIPOPROTEIN"/>
    <property type="match status" value="1"/>
</dbReference>
<proteinExistence type="predicted"/>
<dbReference type="PANTHER" id="PTHR11799:SF30">
    <property type="entry name" value="SERUM PARAOXONASE_ARYLESTERASE 2"/>
    <property type="match status" value="1"/>
</dbReference>
<protein>
    <submittedName>
        <fullName evidence="1">Uncharacterized protein</fullName>
    </submittedName>
</protein>
<dbReference type="InterPro" id="IPR011042">
    <property type="entry name" value="6-blade_b-propeller_TolB-like"/>
</dbReference>
<dbReference type="InterPro" id="IPR051288">
    <property type="entry name" value="Serum_paraoxonase/arylesterase"/>
</dbReference>
<gene>
    <name evidence="1" type="ORF">AKJ09_10674</name>
</gene>
<dbReference type="AlphaFoldDB" id="A0A0K1QE13"/>